<evidence type="ECO:0000256" key="3">
    <source>
        <dbReference type="ARBA" id="ARBA00022558"/>
    </source>
</evidence>
<feature type="chain" id="PRO_5003241287" evidence="7">
    <location>
        <begin position="31"/>
        <end position="1163"/>
    </location>
</feature>
<dbReference type="EMBL" id="HM119585">
    <property type="protein sequence ID" value="ADV78143.1"/>
    <property type="molecule type" value="Genomic_DNA"/>
</dbReference>
<keyword evidence="5" id="KW-0106">Calcium</keyword>
<dbReference type="GO" id="GO:0046872">
    <property type="term" value="F:metal ion binding"/>
    <property type="evidence" value="ECO:0007669"/>
    <property type="project" value="UniProtKB-KW"/>
</dbReference>
<reference evidence="9" key="1">
    <citation type="journal article" date="2011" name="Environ. Microbiol.">
        <title>Evolutionary and functional diversity of the Pseudomonas type IVa pilin island.</title>
        <authorList>
            <person name="Giltner C.L."/>
            <person name="Rana N."/>
            <person name="Lunardo M.N."/>
            <person name="Hussain A.Q."/>
            <person name="Burrows L.L."/>
        </authorList>
    </citation>
    <scope>NUCLEOTIDE SEQUENCE</scope>
    <source>
        <strain evidence="9">5196</strain>
    </source>
</reference>
<evidence type="ECO:0000256" key="5">
    <source>
        <dbReference type="ARBA" id="ARBA00022837"/>
    </source>
</evidence>
<organism evidence="9">
    <name type="scientific">Pseudomonas aeruginosa</name>
    <dbReference type="NCBI Taxonomy" id="287"/>
    <lineage>
        <taxon>Bacteria</taxon>
        <taxon>Pseudomonadati</taxon>
        <taxon>Pseudomonadota</taxon>
        <taxon>Gammaproteobacteria</taxon>
        <taxon>Pseudomonadales</taxon>
        <taxon>Pseudomonadaceae</taxon>
        <taxon>Pseudomonas</taxon>
    </lineage>
</organism>
<protein>
    <submittedName>
        <fullName evidence="9">PilY1</fullName>
    </submittedName>
</protein>
<dbReference type="InterPro" id="IPR011047">
    <property type="entry name" value="Quinoprotein_ADH-like_sf"/>
</dbReference>
<evidence type="ECO:0000256" key="7">
    <source>
        <dbReference type="SAM" id="SignalP"/>
    </source>
</evidence>
<comment type="similarity">
    <text evidence="2">Belongs to the PilY1 family.</text>
</comment>
<evidence type="ECO:0000256" key="2">
    <source>
        <dbReference type="ARBA" id="ARBA00008387"/>
    </source>
</evidence>
<gene>
    <name evidence="9" type="primary">pilY1</name>
</gene>
<feature type="domain" description="PilY1 beta-propeller" evidence="8">
    <location>
        <begin position="626"/>
        <end position="997"/>
    </location>
</feature>
<dbReference type="InterPro" id="IPR008707">
    <property type="entry name" value="B-propeller_PilY1"/>
</dbReference>
<evidence type="ECO:0000256" key="4">
    <source>
        <dbReference type="ARBA" id="ARBA00022723"/>
    </source>
</evidence>
<keyword evidence="7" id="KW-0732">Signal</keyword>
<keyword evidence="4" id="KW-0479">Metal-binding</keyword>
<keyword evidence="3" id="KW-1029">Fimbrium biogenesis</keyword>
<dbReference type="GO" id="GO:0009289">
    <property type="term" value="C:pilus"/>
    <property type="evidence" value="ECO:0007669"/>
    <property type="project" value="UniProtKB-SubCell"/>
</dbReference>
<comment type="subcellular location">
    <subcellularLocation>
        <location evidence="1">Fimbrium</location>
    </subcellularLocation>
</comment>
<proteinExistence type="inferred from homology"/>
<dbReference type="Pfam" id="PF05567">
    <property type="entry name" value="T4P_PilY1"/>
    <property type="match status" value="1"/>
</dbReference>
<dbReference type="SUPFAM" id="SSF50998">
    <property type="entry name" value="Quinoprotein alcohol dehydrogenase-like"/>
    <property type="match status" value="1"/>
</dbReference>
<dbReference type="InterPro" id="IPR036465">
    <property type="entry name" value="vWFA_dom_sf"/>
</dbReference>
<sequence length="1163" mass="126857">MKSALHQIGKTSLAAALSGAILLSAQTTQAAALSVSQQPLMLVQGVAPNLLFTLDDSGSMAWAYVPDGISGNSGRAGRSSDYNALYYNPDYAYQVPKKLTLSGDQIIVSDYPVPRFTAAWQDGYAQGSTTNLSNNYRPQWGTGWLGCIDSSCNTGRAYYYTYKVSASCPAQPVSSSNSCYTYNALPTSQESNFAIWYSYYRNRILATKTAANLAFYSLPENVRLTWGALNTCSIGANSRSCQNNALLQFNKQHKINFFNWLANSPASGGTPLHAALDRAGRFLQTNGTAYTTEDGKTYSCRASYHIMMTDGIWNGRNVTPGNLDNQNQTFPDSTLYRPQPPYADSNASSLADLAFKYWTTDLRPSIDNDLKPFMAYKSGDDSKDYWDPRNNPATWQHMVNFTVGLGLSYSLTLNSAPTWTGSTFGNYEELMAGSKVWPSVGNDAAPGNVYDLWHAAINSRGDFFSAESPDSLVQAFNKILTRISERNTSSSKPAMTSALQDDGTGDKLIRYSYQSSFASDKNWAGDLIRYKVESTSTGSTKTQEWSAGALLDNRAPATRNIYIASNSGTNRLKPFTWSNIEGSQLATWLNRNPDKDNQADTKGAQRVDFIRGQQNMDGFRQRQAVLGDIVHSSPAVVGPAQYLTYLANPIEPSGDYGTFKTEADQRSPRVYVGSNDGMLHGFHTKTGVEEFAFIPTAVFEKLNKLTGISYQGGAHQYFVDATPVVSDAFFDGAWHTVLIGTLGAGGRGLFALDVTKPDDVKLLWEYDSSTDSDLGYTFSKPTVARLHSGQWAVVTGNGYGSDNDKAALLLIDLKKGTLIKKLEVQSERGIGNGLSTPRLADNNSDGIADYAYAGDLQGNIWRFDLIGNTRNDDPDTNTSINPFKPGDVDPSAFRVSFSGAPLFRARADNNTRQPITAPPTLVRHPSRKGYIVIVGTGKYFEDDDAQADTSRAMTLYGIWDRQTKGESANSTPTIDRNALTAQTMTTEANSTFGSVNRNIRLISQNPVKWYKDGATGTANSDVASYGWRLNLEVNSSKKGEMMIEDMFAAGQVLLLQTLTPNDDPCDSGSTSWTYGLNPYTGGRTSFTVFDLAPQGVVDSKSDYSYNKQNVVVSGTEQKGLGGLTLSTNEQGNPEVCSSGECLTVNPGPNTRGRQNWRPIEGKN</sequence>
<dbReference type="Gene3D" id="3.40.50.410">
    <property type="entry name" value="von Willebrand factor, type A domain"/>
    <property type="match status" value="1"/>
</dbReference>
<evidence type="ECO:0000256" key="6">
    <source>
        <dbReference type="ARBA" id="ARBA00023263"/>
    </source>
</evidence>
<feature type="signal peptide" evidence="7">
    <location>
        <begin position="1"/>
        <end position="30"/>
    </location>
</feature>
<evidence type="ECO:0000313" key="9">
    <source>
        <dbReference type="EMBL" id="ADV78143.1"/>
    </source>
</evidence>
<name>E9KTN4_PSEAI</name>
<dbReference type="AlphaFoldDB" id="E9KTN4"/>
<evidence type="ECO:0000259" key="8">
    <source>
        <dbReference type="Pfam" id="PF05567"/>
    </source>
</evidence>
<keyword evidence="6" id="KW-0281">Fimbrium</keyword>
<evidence type="ECO:0000256" key="1">
    <source>
        <dbReference type="ARBA" id="ARBA00004561"/>
    </source>
</evidence>
<accession>E9KTN4</accession>
<dbReference type="SMR" id="E9KTN4"/>